<dbReference type="WBParaSite" id="PSU_v2.g7559.t1">
    <property type="protein sequence ID" value="PSU_v2.g7559.t1"/>
    <property type="gene ID" value="PSU_v2.g7559"/>
</dbReference>
<dbReference type="SUPFAM" id="SSF56235">
    <property type="entry name" value="N-terminal nucleophile aminohydrolases (Ntn hydrolases)"/>
    <property type="match status" value="1"/>
</dbReference>
<dbReference type="InterPro" id="IPR001353">
    <property type="entry name" value="Proteasome_sua/b"/>
</dbReference>
<dbReference type="GO" id="GO:0051603">
    <property type="term" value="P:proteolysis involved in protein catabolic process"/>
    <property type="evidence" value="ECO:0007669"/>
    <property type="project" value="InterPro"/>
</dbReference>
<name>A0A914ZBC9_9BILA</name>
<protein>
    <submittedName>
        <fullName evidence="2">Uncharacterized protein</fullName>
    </submittedName>
</protein>
<evidence type="ECO:0000313" key="2">
    <source>
        <dbReference type="WBParaSite" id="PSU_v2.g7559.t1"/>
    </source>
</evidence>
<sequence>MMGLLLVLIQGKGKQSSRSHIKTTHITQHIICCHSTSDDELIADIIRFCKKENELISVCRTSQIFQNFLNCFGDQICSNVIIAGYDSTKSGQIFHLSYGGSIAPELFIASGGAKKYICSKWESGMTSEEVKTIINTATFGRVQNFILIGKDGTRDEPLLN</sequence>
<dbReference type="Pfam" id="PF00227">
    <property type="entry name" value="Proteasome"/>
    <property type="match status" value="1"/>
</dbReference>
<dbReference type="Proteomes" id="UP000887577">
    <property type="component" value="Unplaced"/>
</dbReference>
<organism evidence="1 2">
    <name type="scientific">Panagrolaimus superbus</name>
    <dbReference type="NCBI Taxonomy" id="310955"/>
    <lineage>
        <taxon>Eukaryota</taxon>
        <taxon>Metazoa</taxon>
        <taxon>Ecdysozoa</taxon>
        <taxon>Nematoda</taxon>
        <taxon>Chromadorea</taxon>
        <taxon>Rhabditida</taxon>
        <taxon>Tylenchina</taxon>
        <taxon>Panagrolaimomorpha</taxon>
        <taxon>Panagrolaimoidea</taxon>
        <taxon>Panagrolaimidae</taxon>
        <taxon>Panagrolaimus</taxon>
    </lineage>
</organism>
<dbReference type="InterPro" id="IPR029055">
    <property type="entry name" value="Ntn_hydrolases_N"/>
</dbReference>
<keyword evidence="1" id="KW-1185">Reference proteome</keyword>
<accession>A0A914ZBC9</accession>
<dbReference type="AlphaFoldDB" id="A0A914ZBC9"/>
<reference evidence="2" key="1">
    <citation type="submission" date="2022-11" db="UniProtKB">
        <authorList>
            <consortium name="WormBaseParasite"/>
        </authorList>
    </citation>
    <scope>IDENTIFICATION</scope>
</reference>
<proteinExistence type="predicted"/>
<dbReference type="GO" id="GO:0005839">
    <property type="term" value="C:proteasome core complex"/>
    <property type="evidence" value="ECO:0007669"/>
    <property type="project" value="InterPro"/>
</dbReference>
<evidence type="ECO:0000313" key="1">
    <source>
        <dbReference type="Proteomes" id="UP000887577"/>
    </source>
</evidence>
<dbReference type="Gene3D" id="3.60.20.10">
    <property type="entry name" value="Glutamine Phosphoribosylpyrophosphate, subunit 1, domain 1"/>
    <property type="match status" value="1"/>
</dbReference>